<organism evidence="2 3">
    <name type="scientific">Vigna mungo</name>
    <name type="common">Black gram</name>
    <name type="synonym">Phaseolus mungo</name>
    <dbReference type="NCBI Taxonomy" id="3915"/>
    <lineage>
        <taxon>Eukaryota</taxon>
        <taxon>Viridiplantae</taxon>
        <taxon>Streptophyta</taxon>
        <taxon>Embryophyta</taxon>
        <taxon>Tracheophyta</taxon>
        <taxon>Spermatophyta</taxon>
        <taxon>Magnoliopsida</taxon>
        <taxon>eudicotyledons</taxon>
        <taxon>Gunneridae</taxon>
        <taxon>Pentapetalae</taxon>
        <taxon>rosids</taxon>
        <taxon>fabids</taxon>
        <taxon>Fabales</taxon>
        <taxon>Fabaceae</taxon>
        <taxon>Papilionoideae</taxon>
        <taxon>50 kb inversion clade</taxon>
        <taxon>NPAAA clade</taxon>
        <taxon>indigoferoid/millettioid clade</taxon>
        <taxon>Phaseoleae</taxon>
        <taxon>Vigna</taxon>
    </lineage>
</organism>
<dbReference type="InterPro" id="IPR027443">
    <property type="entry name" value="IPNS-like_sf"/>
</dbReference>
<gene>
    <name evidence="2" type="ORF">V8G54_031993</name>
</gene>
<evidence type="ECO:0000259" key="1">
    <source>
        <dbReference type="Pfam" id="PF03171"/>
    </source>
</evidence>
<proteinExistence type="predicted"/>
<name>A0AAQ3RIE8_VIGMU</name>
<dbReference type="InterPro" id="IPR044861">
    <property type="entry name" value="IPNS-like_FE2OG_OXY"/>
</dbReference>
<evidence type="ECO:0000313" key="3">
    <source>
        <dbReference type="Proteomes" id="UP001374535"/>
    </source>
</evidence>
<dbReference type="Pfam" id="PF03171">
    <property type="entry name" value="2OG-FeII_Oxy"/>
    <property type="match status" value="1"/>
</dbReference>
<dbReference type="PANTHER" id="PTHR47990">
    <property type="entry name" value="2-OXOGLUTARATE (2OG) AND FE(II)-DEPENDENT OXYGENASE SUPERFAMILY PROTEIN-RELATED"/>
    <property type="match status" value="1"/>
</dbReference>
<dbReference type="EMBL" id="CP144691">
    <property type="protein sequence ID" value="WVY92905.1"/>
    <property type="molecule type" value="Genomic_DNA"/>
</dbReference>
<protein>
    <recommendedName>
        <fullName evidence="1">Isopenicillin N synthase-like Fe(2+) 2OG dioxygenase domain-containing protein</fullName>
    </recommendedName>
</protein>
<dbReference type="Gene3D" id="2.60.120.330">
    <property type="entry name" value="B-lactam Antibiotic, Isopenicillin N Synthase, Chain"/>
    <property type="match status" value="1"/>
</dbReference>
<dbReference type="SUPFAM" id="SSF51197">
    <property type="entry name" value="Clavaminate synthase-like"/>
    <property type="match status" value="1"/>
</dbReference>
<feature type="domain" description="Isopenicillin N synthase-like Fe(2+) 2OG dioxygenase" evidence="1">
    <location>
        <begin position="15"/>
        <end position="103"/>
    </location>
</feature>
<dbReference type="InterPro" id="IPR050231">
    <property type="entry name" value="Iron_ascorbate_oxido_reductase"/>
</dbReference>
<reference evidence="2 3" key="1">
    <citation type="journal article" date="2023" name="Life. Sci Alliance">
        <title>Evolutionary insights into 3D genome organization and epigenetic landscape of Vigna mungo.</title>
        <authorList>
            <person name="Junaid A."/>
            <person name="Singh B."/>
            <person name="Bhatia S."/>
        </authorList>
    </citation>
    <scope>NUCLEOTIDE SEQUENCE [LARGE SCALE GENOMIC DNA]</scope>
    <source>
        <strain evidence="2">Urdbean</strain>
    </source>
</reference>
<dbReference type="Proteomes" id="UP001374535">
    <property type="component" value="Chromosome 10"/>
</dbReference>
<keyword evidence="3" id="KW-1185">Reference proteome</keyword>
<evidence type="ECO:0000313" key="2">
    <source>
        <dbReference type="EMBL" id="WVY92905.1"/>
    </source>
</evidence>
<dbReference type="AlphaFoldDB" id="A0AAQ3RIE8"/>
<accession>A0AAQ3RIE8</accession>
<sequence>MNPIDTFFNNWVTGPQPQLVHGLTGHTDPNTDPNALEILLQELHVAGLQVHGNWLAVNSHPNAFVIKGYQFQSLRNELYKSVWQRAVVNADKPMLSVASFLCPNDEALDNPAKHGSEAIYRGYTYAEYYRKFWSRNLDKNSFGTFQEQVTNVLNEKKGLREGGDT</sequence>